<evidence type="ECO:0000256" key="1">
    <source>
        <dbReference type="ARBA" id="ARBA00004370"/>
    </source>
</evidence>
<dbReference type="GO" id="GO:0005886">
    <property type="term" value="C:plasma membrane"/>
    <property type="evidence" value="ECO:0007669"/>
    <property type="project" value="TreeGrafter"/>
</dbReference>
<keyword evidence="2" id="KW-0378">Hydrolase</keyword>
<feature type="domain" description="Penicillin-binding protein transpeptidase" evidence="4">
    <location>
        <begin position="243"/>
        <end position="550"/>
    </location>
</feature>
<evidence type="ECO:0000313" key="6">
    <source>
        <dbReference type="EMBL" id="MBC8361186.1"/>
    </source>
</evidence>
<dbReference type="InterPro" id="IPR036138">
    <property type="entry name" value="PBP_dimer_sf"/>
</dbReference>
<dbReference type="Pfam" id="PF03717">
    <property type="entry name" value="PBP_dimer"/>
    <property type="match status" value="1"/>
</dbReference>
<dbReference type="InterPro" id="IPR012338">
    <property type="entry name" value="Beta-lactam/transpept-like"/>
</dbReference>
<reference evidence="6 7" key="1">
    <citation type="submission" date="2020-08" db="EMBL/GenBank/DDBJ databases">
        <title>Bridging the membrane lipid divide: bacteria of the FCB group superphylum have the potential to synthesize archaeal ether lipids.</title>
        <authorList>
            <person name="Villanueva L."/>
            <person name="Von Meijenfeldt F.A.B."/>
            <person name="Westbye A.B."/>
            <person name="Yadav S."/>
            <person name="Hopmans E.C."/>
            <person name="Dutilh B.E."/>
            <person name="Sinninghe Damste J.S."/>
        </authorList>
    </citation>
    <scope>NUCLEOTIDE SEQUENCE [LARGE SCALE GENOMIC DNA]</scope>
    <source>
        <strain evidence="6">NIOZ-UU30</strain>
    </source>
</reference>
<keyword evidence="2" id="KW-0121">Carboxypeptidase</keyword>
<dbReference type="Gene3D" id="1.10.150.770">
    <property type="match status" value="1"/>
</dbReference>
<evidence type="ECO:0000256" key="3">
    <source>
        <dbReference type="ARBA" id="ARBA00023136"/>
    </source>
</evidence>
<dbReference type="Gene3D" id="3.30.450.330">
    <property type="match status" value="1"/>
</dbReference>
<proteinExistence type="predicted"/>
<dbReference type="Pfam" id="PF00905">
    <property type="entry name" value="Transpeptidase"/>
    <property type="match status" value="1"/>
</dbReference>
<dbReference type="Gene3D" id="3.40.710.10">
    <property type="entry name" value="DD-peptidase/beta-lactamase superfamily"/>
    <property type="match status" value="1"/>
</dbReference>
<dbReference type="SUPFAM" id="SSF56519">
    <property type="entry name" value="Penicillin binding protein dimerisation domain"/>
    <property type="match status" value="1"/>
</dbReference>
<protein>
    <submittedName>
        <fullName evidence="6">Penicillin-binding protein 2</fullName>
    </submittedName>
</protein>
<keyword evidence="2" id="KW-0645">Protease</keyword>
<comment type="caution">
    <text evidence="6">The sequence shown here is derived from an EMBL/GenBank/DDBJ whole genome shotgun (WGS) entry which is preliminary data.</text>
</comment>
<dbReference type="GO" id="GO:0004180">
    <property type="term" value="F:carboxypeptidase activity"/>
    <property type="evidence" value="ECO:0007669"/>
    <property type="project" value="UniProtKB-KW"/>
</dbReference>
<evidence type="ECO:0000259" key="5">
    <source>
        <dbReference type="Pfam" id="PF03717"/>
    </source>
</evidence>
<keyword evidence="3" id="KW-0472">Membrane</keyword>
<evidence type="ECO:0000256" key="2">
    <source>
        <dbReference type="ARBA" id="ARBA00022645"/>
    </source>
</evidence>
<dbReference type="PANTHER" id="PTHR30627">
    <property type="entry name" value="PEPTIDOGLYCAN D,D-TRANSPEPTIDASE"/>
    <property type="match status" value="1"/>
</dbReference>
<dbReference type="GO" id="GO:0008658">
    <property type="term" value="F:penicillin binding"/>
    <property type="evidence" value="ECO:0007669"/>
    <property type="project" value="InterPro"/>
</dbReference>
<name>A0A8J6NVY1_9BACT</name>
<dbReference type="SUPFAM" id="SSF56601">
    <property type="entry name" value="beta-lactamase/transpeptidase-like"/>
    <property type="match status" value="1"/>
</dbReference>
<dbReference type="InterPro" id="IPR005311">
    <property type="entry name" value="PBP_dimer"/>
</dbReference>
<dbReference type="Gene3D" id="3.90.1310.10">
    <property type="entry name" value="Penicillin-binding protein 2a (Domain 2)"/>
    <property type="match status" value="1"/>
</dbReference>
<dbReference type="GO" id="GO:0071555">
    <property type="term" value="P:cell wall organization"/>
    <property type="evidence" value="ECO:0007669"/>
    <property type="project" value="TreeGrafter"/>
</dbReference>
<dbReference type="Proteomes" id="UP000603434">
    <property type="component" value="Unassembled WGS sequence"/>
</dbReference>
<dbReference type="AlphaFoldDB" id="A0A8J6NVY1"/>
<evidence type="ECO:0000259" key="4">
    <source>
        <dbReference type="Pfam" id="PF00905"/>
    </source>
</evidence>
<feature type="domain" description="Penicillin-binding protein dimerisation" evidence="5">
    <location>
        <begin position="57"/>
        <end position="198"/>
    </location>
</feature>
<sequence length="576" mass="62878">MKAADNKHIKLRVIIVGVLFSLFFATIGAKAVYLQIFCGPRLSQKAANQYEKSFKSSGKRGAIYDTNLTEMAVSVDVTSIAAHPEQMVDIPSTTKTIANLLKMDRGSLLRKLSSDRKFVWIKRHVAPKEARAVRDLDCAGLAFITEHKRFYPNKTLAAPLLGFTNVDDNGLEGLEFYYDNYLKGASTYITVLIDALGRGFNAEETQVPNYNGCNLILTIDRTIQYIVEKTLEETITKFSAKSGIAIVMAPKTGALLAMTQYPFFNPNTFSDFNRELWRNRSITDPFEPGSTMKIFSAAAALESGTSSLNSIYYCENGTYRIGKDIIHDTHPYEWLTLEQIVKLSSNIGAVKVTEITGPERLYKTLQDFGFGAKTGIDCPGESAGSLAPYKRWSKIDAGTIAFGQGISASALQLTSATAAIANDGILMKPFIVQAITDENGRLIQTFGPQKIRRAVSSATARTITQIMRTVTKEGGTGVQAALEGYSACGKTGTAQKIDENGEYAKGKFIASFVGFAPAEKPAVVILVVIDEPRKEHYGGVVAAPAFREIAHKTLNYLNIPPKSKTDRLTAAIDSEA</sequence>
<accession>A0A8J6NVY1</accession>
<dbReference type="PANTHER" id="PTHR30627:SF1">
    <property type="entry name" value="PEPTIDOGLYCAN D,D-TRANSPEPTIDASE FTSI"/>
    <property type="match status" value="1"/>
</dbReference>
<comment type="subcellular location">
    <subcellularLocation>
        <location evidence="1">Membrane</location>
    </subcellularLocation>
</comment>
<organism evidence="6 7">
    <name type="scientific">Candidatus Desulfatibia profunda</name>
    <dbReference type="NCBI Taxonomy" id="2841695"/>
    <lineage>
        <taxon>Bacteria</taxon>
        <taxon>Pseudomonadati</taxon>
        <taxon>Thermodesulfobacteriota</taxon>
        <taxon>Desulfobacteria</taxon>
        <taxon>Desulfobacterales</taxon>
        <taxon>Desulfobacterales incertae sedis</taxon>
        <taxon>Candidatus Desulfatibia</taxon>
    </lineage>
</organism>
<dbReference type="InterPro" id="IPR050515">
    <property type="entry name" value="Beta-lactam/transpept"/>
</dbReference>
<evidence type="ECO:0000313" key="7">
    <source>
        <dbReference type="Proteomes" id="UP000603434"/>
    </source>
</evidence>
<dbReference type="InterPro" id="IPR001460">
    <property type="entry name" value="PCN-bd_Tpept"/>
</dbReference>
<dbReference type="EMBL" id="JACNJH010000125">
    <property type="protein sequence ID" value="MBC8361186.1"/>
    <property type="molecule type" value="Genomic_DNA"/>
</dbReference>
<gene>
    <name evidence="6" type="ORF">H8E23_07295</name>
</gene>